<dbReference type="Proteomes" id="UP000271098">
    <property type="component" value="Unassembled WGS sequence"/>
</dbReference>
<protein>
    <submittedName>
        <fullName evidence="4">Ovule protein</fullName>
    </submittedName>
</protein>
<reference evidence="4" key="1">
    <citation type="submission" date="2016-06" db="UniProtKB">
        <authorList>
            <consortium name="WormBaseParasite"/>
        </authorList>
    </citation>
    <scope>IDENTIFICATION</scope>
</reference>
<evidence type="ECO:0000256" key="1">
    <source>
        <dbReference type="SAM" id="MobiDB-lite"/>
    </source>
</evidence>
<feature type="compositionally biased region" description="Basic and acidic residues" evidence="1">
    <location>
        <begin position="10"/>
        <end position="29"/>
    </location>
</feature>
<name>A0A183D6Y8_9BILA</name>
<evidence type="ECO:0000313" key="3">
    <source>
        <dbReference type="Proteomes" id="UP000271098"/>
    </source>
</evidence>
<evidence type="ECO:0000313" key="4">
    <source>
        <dbReference type="WBParaSite" id="GPUH_0000448601-mRNA-1"/>
    </source>
</evidence>
<keyword evidence="3" id="KW-1185">Reference proteome</keyword>
<dbReference type="EMBL" id="UYRT01008494">
    <property type="protein sequence ID" value="VDK45196.1"/>
    <property type="molecule type" value="Genomic_DNA"/>
</dbReference>
<gene>
    <name evidence="2" type="ORF">GPUH_LOCUS4479</name>
</gene>
<accession>A0A183D6Y8</accession>
<dbReference type="AlphaFoldDB" id="A0A183D6Y8"/>
<evidence type="ECO:0000313" key="2">
    <source>
        <dbReference type="EMBL" id="VDK45196.1"/>
    </source>
</evidence>
<reference evidence="2 3" key="2">
    <citation type="submission" date="2018-11" db="EMBL/GenBank/DDBJ databases">
        <authorList>
            <consortium name="Pathogen Informatics"/>
        </authorList>
    </citation>
    <scope>NUCLEOTIDE SEQUENCE [LARGE SCALE GENOMIC DNA]</scope>
</reference>
<feature type="region of interest" description="Disordered" evidence="1">
    <location>
        <begin position="1"/>
        <end position="29"/>
    </location>
</feature>
<dbReference type="WBParaSite" id="GPUH_0000448601-mRNA-1">
    <property type="protein sequence ID" value="GPUH_0000448601-mRNA-1"/>
    <property type="gene ID" value="GPUH_0000448601"/>
</dbReference>
<proteinExistence type="predicted"/>
<organism evidence="4">
    <name type="scientific">Gongylonema pulchrum</name>
    <dbReference type="NCBI Taxonomy" id="637853"/>
    <lineage>
        <taxon>Eukaryota</taxon>
        <taxon>Metazoa</taxon>
        <taxon>Ecdysozoa</taxon>
        <taxon>Nematoda</taxon>
        <taxon>Chromadorea</taxon>
        <taxon>Rhabditida</taxon>
        <taxon>Spirurina</taxon>
        <taxon>Spiruromorpha</taxon>
        <taxon>Spiruroidea</taxon>
        <taxon>Gongylonematidae</taxon>
        <taxon>Gongylonema</taxon>
    </lineage>
</organism>
<sequence length="78" mass="9220">MGPYWQRFGENLHSEQRSKETNAPRKLSKCHELDLKTKPLAMELAWKDRPRRTESRYSSNCPSNEQKQLVPCKCLILM</sequence>